<dbReference type="Proteomes" id="UP000177287">
    <property type="component" value="Unassembled WGS sequence"/>
</dbReference>
<dbReference type="EMBL" id="MHUF01000014">
    <property type="protein sequence ID" value="OHA72706.1"/>
    <property type="molecule type" value="Genomic_DNA"/>
</dbReference>
<gene>
    <name evidence="1" type="ORF">A3A27_02460</name>
</gene>
<dbReference type="AlphaFoldDB" id="A0A1G2RIN1"/>
<sequence>MNTMIYIQKIKDAVSFVEKEYPLVPHTRSSRLFSSVQRMKAEKELGIPINRRAGFVISTKTGNRANEMDEQEWEEFYAGLSNELKTDYPERYAELFPEVKTVAGQSENEESEIVFMPKATPTGFLKKLKVETQEQTERAFDKPTYLRLDGDIYRSSNKDGYGFVEKFDRSTKTFRNVSDTFTGGDSWDATVVHFDELPPDVKSVAGPSEDMERAFDKPTYFELDGALCKVIPNPEGGMTVTLTPGMHLADFMQDGQVITKEEYDKLDAIETEKYRKSNP</sequence>
<reference evidence="1 2" key="1">
    <citation type="journal article" date="2016" name="Nat. Commun.">
        <title>Thousands of microbial genomes shed light on interconnected biogeochemical processes in an aquifer system.</title>
        <authorList>
            <person name="Anantharaman K."/>
            <person name="Brown C.T."/>
            <person name="Hug L.A."/>
            <person name="Sharon I."/>
            <person name="Castelle C.J."/>
            <person name="Probst A.J."/>
            <person name="Thomas B.C."/>
            <person name="Singh A."/>
            <person name="Wilkins M.J."/>
            <person name="Karaoz U."/>
            <person name="Brodie E.L."/>
            <person name="Williams K.H."/>
            <person name="Hubbard S.S."/>
            <person name="Banfield J.F."/>
        </authorList>
    </citation>
    <scope>NUCLEOTIDE SEQUENCE [LARGE SCALE GENOMIC DNA]</scope>
</reference>
<organism evidence="1 2">
    <name type="scientific">Candidatus Wildermuthbacteria bacterium RIFCSPLOWO2_01_FULL_47_18</name>
    <dbReference type="NCBI Taxonomy" id="1802460"/>
    <lineage>
        <taxon>Bacteria</taxon>
        <taxon>Candidatus Wildermuthiibacteriota</taxon>
    </lineage>
</organism>
<comment type="caution">
    <text evidence="1">The sequence shown here is derived from an EMBL/GenBank/DDBJ whole genome shotgun (WGS) entry which is preliminary data.</text>
</comment>
<evidence type="ECO:0000313" key="1">
    <source>
        <dbReference type="EMBL" id="OHA72706.1"/>
    </source>
</evidence>
<proteinExistence type="predicted"/>
<protein>
    <submittedName>
        <fullName evidence="1">Uncharacterized protein</fullName>
    </submittedName>
</protein>
<name>A0A1G2RIN1_9BACT</name>
<evidence type="ECO:0000313" key="2">
    <source>
        <dbReference type="Proteomes" id="UP000177287"/>
    </source>
</evidence>
<accession>A0A1G2RIN1</accession>